<feature type="region of interest" description="Disordered" evidence="1">
    <location>
        <begin position="1"/>
        <end position="38"/>
    </location>
</feature>
<keyword evidence="3" id="KW-1185">Reference proteome</keyword>
<gene>
    <name evidence="2" type="ORF">CINCED_3A020329</name>
</gene>
<evidence type="ECO:0000256" key="1">
    <source>
        <dbReference type="SAM" id="MobiDB-lite"/>
    </source>
</evidence>
<name>A0A5E4MPG3_9HEMI</name>
<evidence type="ECO:0000313" key="2">
    <source>
        <dbReference type="EMBL" id="VVC31725.1"/>
    </source>
</evidence>
<reference evidence="2 3" key="1">
    <citation type="submission" date="2019-08" db="EMBL/GenBank/DDBJ databases">
        <authorList>
            <person name="Alioto T."/>
            <person name="Alioto T."/>
            <person name="Gomez Garrido J."/>
        </authorList>
    </citation>
    <scope>NUCLEOTIDE SEQUENCE [LARGE SCALE GENOMIC DNA]</scope>
</reference>
<dbReference type="AlphaFoldDB" id="A0A5E4MPG3"/>
<feature type="region of interest" description="Disordered" evidence="1">
    <location>
        <begin position="114"/>
        <end position="143"/>
    </location>
</feature>
<evidence type="ECO:0000313" key="3">
    <source>
        <dbReference type="Proteomes" id="UP000325440"/>
    </source>
</evidence>
<dbReference type="Proteomes" id="UP000325440">
    <property type="component" value="Unassembled WGS sequence"/>
</dbReference>
<protein>
    <submittedName>
        <fullName evidence="2">Uncharacterized protein</fullName>
    </submittedName>
</protein>
<sequence>MRTSASDDVIATAAARRRLGQRDRQPRPVAQAPATASSVLGPWYESGRVMRPERACSECTRPHGECPKCRAAGRTYGDPLGSARAPCAALRQVMVSGKSDAADRVRNRVRVRGPTAIPYPDRRPMDLPATKAQRSARNSTTLSRNRAAAIQKRTGFCDNGLLPPVRKPSSACYNFGRCTRRS</sequence>
<organism evidence="2 3">
    <name type="scientific">Cinara cedri</name>
    <dbReference type="NCBI Taxonomy" id="506608"/>
    <lineage>
        <taxon>Eukaryota</taxon>
        <taxon>Metazoa</taxon>
        <taxon>Ecdysozoa</taxon>
        <taxon>Arthropoda</taxon>
        <taxon>Hexapoda</taxon>
        <taxon>Insecta</taxon>
        <taxon>Pterygota</taxon>
        <taxon>Neoptera</taxon>
        <taxon>Paraneoptera</taxon>
        <taxon>Hemiptera</taxon>
        <taxon>Sternorrhyncha</taxon>
        <taxon>Aphidomorpha</taxon>
        <taxon>Aphidoidea</taxon>
        <taxon>Aphididae</taxon>
        <taxon>Lachninae</taxon>
        <taxon>Cinara</taxon>
    </lineage>
</organism>
<proteinExistence type="predicted"/>
<dbReference type="EMBL" id="CABPRJ010000951">
    <property type="protein sequence ID" value="VVC31725.1"/>
    <property type="molecule type" value="Genomic_DNA"/>
</dbReference>
<accession>A0A5E4MPG3</accession>
<feature type="compositionally biased region" description="Polar residues" evidence="1">
    <location>
        <begin position="132"/>
        <end position="143"/>
    </location>
</feature>